<dbReference type="AlphaFoldDB" id="A0A644VSI3"/>
<dbReference type="EMBL" id="VSSQ01000417">
    <property type="protein sequence ID" value="MPL94170.1"/>
    <property type="molecule type" value="Genomic_DNA"/>
</dbReference>
<proteinExistence type="predicted"/>
<dbReference type="Gene3D" id="3.90.550.10">
    <property type="entry name" value="Spore Coat Polysaccharide Biosynthesis Protein SpsA, Chain A"/>
    <property type="match status" value="1"/>
</dbReference>
<evidence type="ECO:0008006" key="2">
    <source>
        <dbReference type="Google" id="ProtNLM"/>
    </source>
</evidence>
<evidence type="ECO:0000313" key="1">
    <source>
        <dbReference type="EMBL" id="MPL94170.1"/>
    </source>
</evidence>
<organism evidence="1">
    <name type="scientific">bioreactor metagenome</name>
    <dbReference type="NCBI Taxonomy" id="1076179"/>
    <lineage>
        <taxon>unclassified sequences</taxon>
        <taxon>metagenomes</taxon>
        <taxon>ecological metagenomes</taxon>
    </lineage>
</organism>
<dbReference type="SUPFAM" id="SSF53448">
    <property type="entry name" value="Nucleotide-diphospho-sugar transferases"/>
    <property type="match status" value="1"/>
</dbReference>
<gene>
    <name evidence="1" type="ORF">SDC9_40318</name>
</gene>
<protein>
    <recommendedName>
        <fullName evidence="2">Glycosyltransferase 2-like domain-containing protein</fullName>
    </recommendedName>
</protein>
<name>A0A644VSI3_9ZZZZ</name>
<sequence>MIENAIYIFTCNRPIQLERLLKEVCYIQRKYNIYIIDDTSKRETIEENRRITNKYANTTYLGSTEYKVFYNMKGLFHDGQSLGDKTWNLGIARNFALDHSTFWKYEKVLFIDDDITGVNERILDDGFSTLTKNCFGSCTLKGLADSSIIGHIAKEIGVIEDEPKMLSGGFLFLTPASISHRFYNIYNEDWIMQLLEKEKERFILPYIVWHHVDMEVKWTLEQVIFQEPGELVVDGLLENVKAFTLDNAFWDNILEKRIKFIEKIKAGSLKEEKLYNHDICDGLLKWLRQFDGQSLQNFIEQIKNKYYGHKI</sequence>
<dbReference type="InterPro" id="IPR029044">
    <property type="entry name" value="Nucleotide-diphossugar_trans"/>
</dbReference>
<accession>A0A644VSI3</accession>
<reference evidence="1" key="1">
    <citation type="submission" date="2019-08" db="EMBL/GenBank/DDBJ databases">
        <authorList>
            <person name="Kucharzyk K."/>
            <person name="Murdoch R.W."/>
            <person name="Higgins S."/>
            <person name="Loffler F."/>
        </authorList>
    </citation>
    <scope>NUCLEOTIDE SEQUENCE</scope>
</reference>
<comment type="caution">
    <text evidence="1">The sequence shown here is derived from an EMBL/GenBank/DDBJ whole genome shotgun (WGS) entry which is preliminary data.</text>
</comment>